<feature type="domain" description="HTH tetR-type" evidence="3">
    <location>
        <begin position="6"/>
        <end position="66"/>
    </location>
</feature>
<accession>A0A965ZFM1</accession>
<reference evidence="4" key="1">
    <citation type="submission" date="2020-01" db="EMBL/GenBank/DDBJ databases">
        <authorList>
            <person name="Seo Y.L."/>
        </authorList>
    </citation>
    <scope>NUCLEOTIDE SEQUENCE</scope>
    <source>
        <strain evidence="4">R11</strain>
    </source>
</reference>
<evidence type="ECO:0000313" key="4">
    <source>
        <dbReference type="EMBL" id="NCD70158.1"/>
    </source>
</evidence>
<name>A0A965ZFM1_9SPHI</name>
<dbReference type="SUPFAM" id="SSF46689">
    <property type="entry name" value="Homeodomain-like"/>
    <property type="match status" value="1"/>
</dbReference>
<dbReference type="Gene3D" id="1.10.357.10">
    <property type="entry name" value="Tetracycline Repressor, domain 2"/>
    <property type="match status" value="1"/>
</dbReference>
<keyword evidence="5" id="KW-1185">Reference proteome</keyword>
<dbReference type="PANTHER" id="PTHR30328:SF54">
    <property type="entry name" value="HTH-TYPE TRANSCRIPTIONAL REPRESSOR SCO4008"/>
    <property type="match status" value="1"/>
</dbReference>
<organism evidence="4 5">
    <name type="scientific">Mucilaginibacter agri</name>
    <dbReference type="NCBI Taxonomy" id="2695265"/>
    <lineage>
        <taxon>Bacteria</taxon>
        <taxon>Pseudomonadati</taxon>
        <taxon>Bacteroidota</taxon>
        <taxon>Sphingobacteriia</taxon>
        <taxon>Sphingobacteriales</taxon>
        <taxon>Sphingobacteriaceae</taxon>
        <taxon>Mucilaginibacter</taxon>
    </lineage>
</organism>
<dbReference type="EMBL" id="WWEO01000042">
    <property type="protein sequence ID" value="NCD70158.1"/>
    <property type="molecule type" value="Genomic_DNA"/>
</dbReference>
<dbReference type="GO" id="GO:0003677">
    <property type="term" value="F:DNA binding"/>
    <property type="evidence" value="ECO:0007669"/>
    <property type="project" value="UniProtKB-UniRule"/>
</dbReference>
<dbReference type="InterPro" id="IPR009057">
    <property type="entry name" value="Homeodomain-like_sf"/>
</dbReference>
<reference evidence="4" key="2">
    <citation type="submission" date="2020-10" db="EMBL/GenBank/DDBJ databases">
        <title>Mucilaginibacter sp. nov., isolated from soil.</title>
        <authorList>
            <person name="Jeon C.O."/>
        </authorList>
    </citation>
    <scope>NUCLEOTIDE SEQUENCE</scope>
    <source>
        <strain evidence="4">R11</strain>
    </source>
</reference>
<comment type="caution">
    <text evidence="4">The sequence shown here is derived from an EMBL/GenBank/DDBJ whole genome shotgun (WGS) entry which is preliminary data.</text>
</comment>
<evidence type="ECO:0000256" key="2">
    <source>
        <dbReference type="PROSITE-ProRule" id="PRU00335"/>
    </source>
</evidence>
<dbReference type="Proteomes" id="UP000638732">
    <property type="component" value="Unassembled WGS sequence"/>
</dbReference>
<dbReference type="RefSeq" id="WP_166586122.1">
    <property type="nucleotide sequence ID" value="NZ_WWEO01000042.1"/>
</dbReference>
<evidence type="ECO:0000313" key="5">
    <source>
        <dbReference type="Proteomes" id="UP000638732"/>
    </source>
</evidence>
<evidence type="ECO:0000259" key="3">
    <source>
        <dbReference type="PROSITE" id="PS50977"/>
    </source>
</evidence>
<dbReference type="Pfam" id="PF00440">
    <property type="entry name" value="TetR_N"/>
    <property type="match status" value="1"/>
</dbReference>
<proteinExistence type="predicted"/>
<dbReference type="PRINTS" id="PR00455">
    <property type="entry name" value="HTHTETR"/>
</dbReference>
<sequence length="195" mass="22699">MAVRDTGAEQLIKDTAKRIFFAEGKMNATTQDIADAAGVTRTLVNYYFRSKEALFKQVFDESMHDMASRMDEVLISDIDFKKKIENFIELFSAQLTAYPYQEAFMISEINSLGFEIPHKQRSPVLEKFLKEIQVQMDLGVVKKMKPFNFLMNLFSLMAYPLLTRPLFKIVLEINDTQYDKLMQSRKKMIVDMLFS</sequence>
<protein>
    <submittedName>
        <fullName evidence="4">TetR family transcriptional regulator</fullName>
    </submittedName>
</protein>
<dbReference type="PANTHER" id="PTHR30328">
    <property type="entry name" value="TRANSCRIPTIONAL REPRESSOR"/>
    <property type="match status" value="1"/>
</dbReference>
<feature type="DNA-binding region" description="H-T-H motif" evidence="2">
    <location>
        <begin position="29"/>
        <end position="48"/>
    </location>
</feature>
<evidence type="ECO:0000256" key="1">
    <source>
        <dbReference type="ARBA" id="ARBA00023125"/>
    </source>
</evidence>
<dbReference type="PROSITE" id="PS50977">
    <property type="entry name" value="HTH_TETR_2"/>
    <property type="match status" value="1"/>
</dbReference>
<gene>
    <name evidence="4" type="ORF">GSY63_12390</name>
</gene>
<dbReference type="InterPro" id="IPR001647">
    <property type="entry name" value="HTH_TetR"/>
</dbReference>
<dbReference type="InterPro" id="IPR050109">
    <property type="entry name" value="HTH-type_TetR-like_transc_reg"/>
</dbReference>
<keyword evidence="1 2" id="KW-0238">DNA-binding</keyword>
<dbReference type="AlphaFoldDB" id="A0A965ZFM1"/>